<dbReference type="GO" id="GO:0016491">
    <property type="term" value="F:oxidoreductase activity"/>
    <property type="evidence" value="ECO:0007669"/>
    <property type="project" value="UniProtKB-KW"/>
</dbReference>
<dbReference type="VEuPathDB" id="FungiDB:PV10_00738"/>
<dbReference type="OrthoDB" id="5336600at2759"/>
<dbReference type="InterPro" id="IPR002347">
    <property type="entry name" value="SDR_fam"/>
</dbReference>
<dbReference type="SUPFAM" id="SSF51735">
    <property type="entry name" value="NAD(P)-binding Rossmann-fold domains"/>
    <property type="match status" value="1"/>
</dbReference>
<accession>A0A438MVL0</accession>
<keyword evidence="2" id="KW-0560">Oxidoreductase</keyword>
<dbReference type="AlphaFoldDB" id="A0A438MVL0"/>
<evidence type="ECO:0000313" key="4">
    <source>
        <dbReference type="Proteomes" id="UP000288859"/>
    </source>
</evidence>
<dbReference type="Gene3D" id="3.40.50.720">
    <property type="entry name" value="NAD(P)-binding Rossmann-like Domain"/>
    <property type="match status" value="1"/>
</dbReference>
<organism evidence="3 4">
    <name type="scientific">Exophiala mesophila</name>
    <name type="common">Black yeast-like fungus</name>
    <dbReference type="NCBI Taxonomy" id="212818"/>
    <lineage>
        <taxon>Eukaryota</taxon>
        <taxon>Fungi</taxon>
        <taxon>Dikarya</taxon>
        <taxon>Ascomycota</taxon>
        <taxon>Pezizomycotina</taxon>
        <taxon>Eurotiomycetes</taxon>
        <taxon>Chaetothyriomycetidae</taxon>
        <taxon>Chaetothyriales</taxon>
        <taxon>Herpotrichiellaceae</taxon>
        <taxon>Exophiala</taxon>
    </lineage>
</organism>
<evidence type="ECO:0000313" key="3">
    <source>
        <dbReference type="EMBL" id="RVX67777.1"/>
    </source>
</evidence>
<dbReference type="Proteomes" id="UP000288859">
    <property type="component" value="Unassembled WGS sequence"/>
</dbReference>
<sequence>MSQPILLIIGAGPNIGASVARSFASKGYRIALASRKTPSYEIKDSLHITVDLANPSQVPSVFDTVKQKWGASPSVVVYNAAVFFPDQGEDVLSQFDFKKFETSNAINTTSVISALQQSVAGFKTLPASASKTFIFTGNMLNSTPAPGFLLFGAGKATTAYFIRHLVQQKSYQGDGIKFYYTDQRQSNGAPMGTGVEGDAAGVEYLKLAERPDQGPWDYTFVKGEGYKDFSSAN</sequence>
<comment type="caution">
    <text evidence="3">The sequence shown here is derived from an EMBL/GenBank/DDBJ whole genome shotgun (WGS) entry which is preliminary data.</text>
</comment>
<evidence type="ECO:0000256" key="1">
    <source>
        <dbReference type="ARBA" id="ARBA00006484"/>
    </source>
</evidence>
<proteinExistence type="inferred from homology"/>
<protein>
    <submittedName>
        <fullName evidence="3">Uncharacterized protein</fullName>
    </submittedName>
</protein>
<name>A0A438MVL0_EXOME</name>
<reference evidence="3 4" key="1">
    <citation type="submission" date="2017-03" db="EMBL/GenBank/DDBJ databases">
        <title>Genomes of endolithic fungi from Antarctica.</title>
        <authorList>
            <person name="Coleine C."/>
            <person name="Masonjones S."/>
            <person name="Stajich J.E."/>
        </authorList>
    </citation>
    <scope>NUCLEOTIDE SEQUENCE [LARGE SCALE GENOMIC DNA]</scope>
    <source>
        <strain evidence="3 4">CCFEE 6314</strain>
    </source>
</reference>
<dbReference type="PANTHER" id="PTHR43669:SF4">
    <property type="entry name" value="SHORT-CHAIN DEHYDROGENASE"/>
    <property type="match status" value="1"/>
</dbReference>
<comment type="similarity">
    <text evidence="1">Belongs to the short-chain dehydrogenases/reductases (SDR) family.</text>
</comment>
<dbReference type="Pfam" id="PF00106">
    <property type="entry name" value="adh_short"/>
    <property type="match status" value="1"/>
</dbReference>
<gene>
    <name evidence="3" type="ORF">B0A52_07705</name>
</gene>
<dbReference type="PANTHER" id="PTHR43669">
    <property type="entry name" value="5-KETO-D-GLUCONATE 5-REDUCTASE"/>
    <property type="match status" value="1"/>
</dbReference>
<dbReference type="InterPro" id="IPR036291">
    <property type="entry name" value="NAD(P)-bd_dom_sf"/>
</dbReference>
<dbReference type="EMBL" id="NAJM01000044">
    <property type="protein sequence ID" value="RVX67777.1"/>
    <property type="molecule type" value="Genomic_DNA"/>
</dbReference>
<evidence type="ECO:0000256" key="2">
    <source>
        <dbReference type="ARBA" id="ARBA00023002"/>
    </source>
</evidence>